<keyword evidence="2" id="KW-0805">Transcription regulation</keyword>
<dbReference type="InterPro" id="IPR014284">
    <property type="entry name" value="RNA_pol_sigma-70_dom"/>
</dbReference>
<evidence type="ECO:0000256" key="1">
    <source>
        <dbReference type="ARBA" id="ARBA00010641"/>
    </source>
</evidence>
<dbReference type="GO" id="GO:0003677">
    <property type="term" value="F:DNA binding"/>
    <property type="evidence" value="ECO:0007669"/>
    <property type="project" value="InterPro"/>
</dbReference>
<comment type="caution">
    <text evidence="7">The sequence shown here is derived from an EMBL/GenBank/DDBJ whole genome shotgun (WGS) entry which is preliminary data.</text>
</comment>
<dbReference type="NCBIfam" id="TIGR02937">
    <property type="entry name" value="sigma70-ECF"/>
    <property type="match status" value="1"/>
</dbReference>
<dbReference type="InterPro" id="IPR036388">
    <property type="entry name" value="WH-like_DNA-bd_sf"/>
</dbReference>
<evidence type="ECO:0008006" key="9">
    <source>
        <dbReference type="Google" id="ProtNLM"/>
    </source>
</evidence>
<dbReference type="Gene3D" id="1.10.10.10">
    <property type="entry name" value="Winged helix-like DNA-binding domain superfamily/Winged helix DNA-binding domain"/>
    <property type="match status" value="1"/>
</dbReference>
<dbReference type="InterPro" id="IPR007627">
    <property type="entry name" value="RNA_pol_sigma70_r2"/>
</dbReference>
<feature type="domain" description="RNA polymerase sigma factor 70 region 4 type 2" evidence="6">
    <location>
        <begin position="119"/>
        <end position="169"/>
    </location>
</feature>
<evidence type="ECO:0000256" key="3">
    <source>
        <dbReference type="ARBA" id="ARBA00023082"/>
    </source>
</evidence>
<organism evidence="7 8">
    <name type="scientific">Aquimarina atlantica</name>
    <dbReference type="NCBI Taxonomy" id="1317122"/>
    <lineage>
        <taxon>Bacteria</taxon>
        <taxon>Pseudomonadati</taxon>
        <taxon>Bacteroidota</taxon>
        <taxon>Flavobacteriia</taxon>
        <taxon>Flavobacteriales</taxon>
        <taxon>Flavobacteriaceae</taxon>
        <taxon>Aquimarina</taxon>
    </lineage>
</organism>
<dbReference type="SUPFAM" id="SSF88659">
    <property type="entry name" value="Sigma3 and sigma4 domains of RNA polymerase sigma factors"/>
    <property type="match status" value="1"/>
</dbReference>
<dbReference type="GO" id="GO:0006352">
    <property type="term" value="P:DNA-templated transcription initiation"/>
    <property type="evidence" value="ECO:0007669"/>
    <property type="project" value="InterPro"/>
</dbReference>
<feature type="domain" description="RNA polymerase sigma-70 region 2" evidence="5">
    <location>
        <begin position="22"/>
        <end position="87"/>
    </location>
</feature>
<evidence type="ECO:0000256" key="2">
    <source>
        <dbReference type="ARBA" id="ARBA00023015"/>
    </source>
</evidence>
<evidence type="ECO:0000313" key="8">
    <source>
        <dbReference type="Proteomes" id="UP000023541"/>
    </source>
</evidence>
<evidence type="ECO:0000259" key="5">
    <source>
        <dbReference type="Pfam" id="PF04542"/>
    </source>
</evidence>
<comment type="similarity">
    <text evidence="1">Belongs to the sigma-70 factor family. ECF subfamily.</text>
</comment>
<dbReference type="Gene3D" id="1.10.1740.10">
    <property type="match status" value="1"/>
</dbReference>
<dbReference type="InterPro" id="IPR039425">
    <property type="entry name" value="RNA_pol_sigma-70-like"/>
</dbReference>
<dbReference type="RefSeq" id="WP_034243675.1">
    <property type="nucleotide sequence ID" value="NZ_AQRA01000007.1"/>
</dbReference>
<dbReference type="InterPro" id="IPR013249">
    <property type="entry name" value="RNA_pol_sigma70_r4_t2"/>
</dbReference>
<dbReference type="InterPro" id="IPR014327">
    <property type="entry name" value="RNA_pol_sigma70_bacteroid"/>
</dbReference>
<dbReference type="Pfam" id="PF08281">
    <property type="entry name" value="Sigma70_r4_2"/>
    <property type="match status" value="1"/>
</dbReference>
<evidence type="ECO:0000259" key="6">
    <source>
        <dbReference type="Pfam" id="PF08281"/>
    </source>
</evidence>
<keyword evidence="4" id="KW-0804">Transcription</keyword>
<dbReference type="STRING" id="1317122.ATO12_20595"/>
<dbReference type="SUPFAM" id="SSF88946">
    <property type="entry name" value="Sigma2 domain of RNA polymerase sigma factors"/>
    <property type="match status" value="1"/>
</dbReference>
<dbReference type="AlphaFoldDB" id="A0A023BRE2"/>
<name>A0A023BRE2_9FLAO</name>
<protein>
    <recommendedName>
        <fullName evidence="9">RNA polymerase sigma-70 factor</fullName>
    </recommendedName>
</protein>
<keyword evidence="3" id="KW-0731">Sigma factor</keyword>
<dbReference type="Proteomes" id="UP000023541">
    <property type="component" value="Unassembled WGS sequence"/>
</dbReference>
<dbReference type="InterPro" id="IPR013325">
    <property type="entry name" value="RNA_pol_sigma_r2"/>
</dbReference>
<proteinExistence type="inferred from homology"/>
<keyword evidence="8" id="KW-1185">Reference proteome</keyword>
<dbReference type="NCBIfam" id="TIGR02985">
    <property type="entry name" value="Sig70_bacteroi1"/>
    <property type="match status" value="1"/>
</dbReference>
<dbReference type="GO" id="GO:0016987">
    <property type="term" value="F:sigma factor activity"/>
    <property type="evidence" value="ECO:0007669"/>
    <property type="project" value="UniProtKB-KW"/>
</dbReference>
<gene>
    <name evidence="7" type="ORF">ATO12_20595</name>
</gene>
<dbReference type="PANTHER" id="PTHR43133">
    <property type="entry name" value="RNA POLYMERASE ECF-TYPE SIGMA FACTO"/>
    <property type="match status" value="1"/>
</dbReference>
<evidence type="ECO:0000313" key="7">
    <source>
        <dbReference type="EMBL" id="EZH72537.1"/>
    </source>
</evidence>
<dbReference type="eggNOG" id="COG1595">
    <property type="taxonomic scope" value="Bacteria"/>
</dbReference>
<evidence type="ECO:0000256" key="4">
    <source>
        <dbReference type="ARBA" id="ARBA00023163"/>
    </source>
</evidence>
<dbReference type="InterPro" id="IPR013324">
    <property type="entry name" value="RNA_pol_sigma_r3/r4-like"/>
</dbReference>
<dbReference type="Pfam" id="PF04542">
    <property type="entry name" value="Sigma70_r2"/>
    <property type="match status" value="1"/>
</dbReference>
<dbReference type="EMBL" id="AQRA01000007">
    <property type="protein sequence ID" value="EZH72537.1"/>
    <property type="molecule type" value="Genomic_DNA"/>
</dbReference>
<sequence length="195" mass="23265">MNDSSLVLKIKKNDEDAFKLIFNELYKPLLAYVTTLTYDTEKAKDIVQNSFIILWNKREILSEESSLKNYLFTVCYRLYIDQYRKDQIRNKAMDELKLSVLKNQIEYSDSTERQLRVKKILAVIEELPPRCKQILLLNKRDGIKYKEIAEKLDVSVKTVESQMRIAFQKIRDSFKNEKIILFISMFKKRSLKYLD</sequence>
<reference evidence="7 8" key="1">
    <citation type="submission" date="2014-04" db="EMBL/GenBank/DDBJ databases">
        <title>Aquimarina sp. 22II-S11-z7 Genome Sequencing.</title>
        <authorList>
            <person name="Lai Q."/>
        </authorList>
    </citation>
    <scope>NUCLEOTIDE SEQUENCE [LARGE SCALE GENOMIC DNA]</scope>
    <source>
        <strain evidence="7 8">22II-S11-z7</strain>
    </source>
</reference>
<dbReference type="PANTHER" id="PTHR43133:SF46">
    <property type="entry name" value="RNA POLYMERASE SIGMA-70 FACTOR ECF SUBFAMILY"/>
    <property type="match status" value="1"/>
</dbReference>
<accession>A0A023BRE2</accession>